<accession>A0A316EPV3</accession>
<dbReference type="Pfam" id="PF00440">
    <property type="entry name" value="TetR_N"/>
    <property type="match status" value="1"/>
</dbReference>
<dbReference type="Gene3D" id="1.10.10.60">
    <property type="entry name" value="Homeodomain-like"/>
    <property type="match status" value="1"/>
</dbReference>
<feature type="domain" description="HTH tetR-type" evidence="6">
    <location>
        <begin position="9"/>
        <end position="69"/>
    </location>
</feature>
<dbReference type="Pfam" id="PF16925">
    <property type="entry name" value="TetR_C_13"/>
    <property type="match status" value="1"/>
</dbReference>
<keyword evidence="2" id="KW-0805">Transcription regulation</keyword>
<organism evidence="7 8">
    <name type="scientific">Cupriavidus plantarum</name>
    <dbReference type="NCBI Taxonomy" id="942865"/>
    <lineage>
        <taxon>Bacteria</taxon>
        <taxon>Pseudomonadati</taxon>
        <taxon>Pseudomonadota</taxon>
        <taxon>Betaproteobacteria</taxon>
        <taxon>Burkholderiales</taxon>
        <taxon>Burkholderiaceae</taxon>
        <taxon>Cupriavidus</taxon>
    </lineage>
</organism>
<evidence type="ECO:0000256" key="3">
    <source>
        <dbReference type="ARBA" id="ARBA00023125"/>
    </source>
</evidence>
<name>A0A316EPV3_9BURK</name>
<evidence type="ECO:0000256" key="1">
    <source>
        <dbReference type="ARBA" id="ARBA00022491"/>
    </source>
</evidence>
<keyword evidence="4" id="KW-0804">Transcription</keyword>
<keyword evidence="8" id="KW-1185">Reference proteome</keyword>
<reference evidence="7 8" key="1">
    <citation type="submission" date="2018-05" db="EMBL/GenBank/DDBJ databases">
        <title>Genomic Encyclopedia of Type Strains, Phase IV (KMG-V): Genome sequencing to study the core and pangenomes of soil and plant-associated prokaryotes.</title>
        <authorList>
            <person name="Whitman W."/>
        </authorList>
    </citation>
    <scope>NUCLEOTIDE SEQUENCE [LARGE SCALE GENOMIC DNA]</scope>
    <source>
        <strain evidence="7 8">SLV-132</strain>
    </source>
</reference>
<dbReference type="EMBL" id="QGGT01000004">
    <property type="protein sequence ID" value="PWK33490.1"/>
    <property type="molecule type" value="Genomic_DNA"/>
</dbReference>
<dbReference type="Proteomes" id="UP000245754">
    <property type="component" value="Unassembled WGS sequence"/>
</dbReference>
<dbReference type="Gene3D" id="1.10.357.10">
    <property type="entry name" value="Tetracycline Repressor, domain 2"/>
    <property type="match status" value="1"/>
</dbReference>
<dbReference type="RefSeq" id="WP_109584683.1">
    <property type="nucleotide sequence ID" value="NZ_JACBYU010000005.1"/>
</dbReference>
<evidence type="ECO:0000256" key="2">
    <source>
        <dbReference type="ARBA" id="ARBA00023015"/>
    </source>
</evidence>
<comment type="caution">
    <text evidence="7">The sequence shown here is derived from an EMBL/GenBank/DDBJ whole genome shotgun (WGS) entry which is preliminary data.</text>
</comment>
<proteinExistence type="predicted"/>
<evidence type="ECO:0000313" key="7">
    <source>
        <dbReference type="EMBL" id="PWK33490.1"/>
    </source>
</evidence>
<dbReference type="InterPro" id="IPR009057">
    <property type="entry name" value="Homeodomain-like_sf"/>
</dbReference>
<keyword evidence="1" id="KW-0678">Repressor</keyword>
<dbReference type="SUPFAM" id="SSF48498">
    <property type="entry name" value="Tetracyclin repressor-like, C-terminal domain"/>
    <property type="match status" value="1"/>
</dbReference>
<dbReference type="InterPro" id="IPR036271">
    <property type="entry name" value="Tet_transcr_reg_TetR-rel_C_sf"/>
</dbReference>
<dbReference type="AlphaFoldDB" id="A0A316EPV3"/>
<dbReference type="PANTHER" id="PTHR47506:SF1">
    <property type="entry name" value="HTH-TYPE TRANSCRIPTIONAL REGULATOR YJDC"/>
    <property type="match status" value="1"/>
</dbReference>
<protein>
    <submittedName>
        <fullName evidence="7">TetR family transcriptional regulator</fullName>
    </submittedName>
</protein>
<feature type="DNA-binding region" description="H-T-H motif" evidence="5">
    <location>
        <begin position="32"/>
        <end position="51"/>
    </location>
</feature>
<evidence type="ECO:0000256" key="4">
    <source>
        <dbReference type="ARBA" id="ARBA00023163"/>
    </source>
</evidence>
<sequence>MASRGRPRAFDREAALARAMNVFWEKGFDSASMGDLTSAMGIGSPSLYAAFHSKEALFRDALALYVETDGASVWLAVQNAESAYEAAEQFLMESARAFTRQGKPAGCLVVLSAAGPPDKGDKGDKGDEGDDVRAVAIKRRRECERYLARKLKAGVQTGEIAPSTDIDTLAAYLMTIQQGMSMQARNGMSRHALLKIAKAALAGWDSLTTASSRIEAT</sequence>
<keyword evidence="3 5" id="KW-0238">DNA-binding</keyword>
<dbReference type="GO" id="GO:0003677">
    <property type="term" value="F:DNA binding"/>
    <property type="evidence" value="ECO:0007669"/>
    <property type="project" value="UniProtKB-UniRule"/>
</dbReference>
<dbReference type="InterPro" id="IPR001647">
    <property type="entry name" value="HTH_TetR"/>
</dbReference>
<gene>
    <name evidence="7" type="ORF">C7419_104165</name>
</gene>
<dbReference type="InterPro" id="IPR011075">
    <property type="entry name" value="TetR_C"/>
</dbReference>
<dbReference type="InterPro" id="IPR023772">
    <property type="entry name" value="DNA-bd_HTH_TetR-type_CS"/>
</dbReference>
<dbReference type="SUPFAM" id="SSF46689">
    <property type="entry name" value="Homeodomain-like"/>
    <property type="match status" value="1"/>
</dbReference>
<dbReference type="PROSITE" id="PS01081">
    <property type="entry name" value="HTH_TETR_1"/>
    <property type="match status" value="1"/>
</dbReference>
<dbReference type="PROSITE" id="PS50977">
    <property type="entry name" value="HTH_TETR_2"/>
    <property type="match status" value="1"/>
</dbReference>
<evidence type="ECO:0000259" key="6">
    <source>
        <dbReference type="PROSITE" id="PS50977"/>
    </source>
</evidence>
<evidence type="ECO:0000313" key="8">
    <source>
        <dbReference type="Proteomes" id="UP000245754"/>
    </source>
</evidence>
<dbReference type="PANTHER" id="PTHR47506">
    <property type="entry name" value="TRANSCRIPTIONAL REGULATORY PROTEIN"/>
    <property type="match status" value="1"/>
</dbReference>
<evidence type="ECO:0000256" key="5">
    <source>
        <dbReference type="PROSITE-ProRule" id="PRU00335"/>
    </source>
</evidence>